<proteinExistence type="predicted"/>
<organism evidence="5 6">
    <name type="scientific">Anopheles dirus</name>
    <dbReference type="NCBI Taxonomy" id="7168"/>
    <lineage>
        <taxon>Eukaryota</taxon>
        <taxon>Metazoa</taxon>
        <taxon>Ecdysozoa</taxon>
        <taxon>Arthropoda</taxon>
        <taxon>Hexapoda</taxon>
        <taxon>Insecta</taxon>
        <taxon>Pterygota</taxon>
        <taxon>Neoptera</taxon>
        <taxon>Endopterygota</taxon>
        <taxon>Diptera</taxon>
        <taxon>Nematocera</taxon>
        <taxon>Culicoidea</taxon>
        <taxon>Culicidae</taxon>
        <taxon>Anophelinae</taxon>
        <taxon>Anopheles</taxon>
    </lineage>
</organism>
<dbReference type="Proteomes" id="UP000075884">
    <property type="component" value="Unassembled WGS sequence"/>
</dbReference>
<keyword evidence="2" id="KW-1015">Disulfide bond</keyword>
<reference evidence="5" key="2">
    <citation type="submission" date="2020-05" db="UniProtKB">
        <authorList>
            <consortium name="EnsemblMetazoa"/>
        </authorList>
    </citation>
    <scope>IDENTIFICATION</scope>
    <source>
        <strain evidence="5">WRAIR2</strain>
    </source>
</reference>
<dbReference type="STRING" id="7168.A0A182NT44"/>
<dbReference type="PIRSF" id="PIRSF000615">
    <property type="entry name" value="TyrPK_CSF1-R"/>
    <property type="match status" value="1"/>
</dbReference>
<dbReference type="VEuPathDB" id="VectorBase:ADIR010834"/>
<dbReference type="GO" id="GO:0007156">
    <property type="term" value="P:homophilic cell adhesion via plasma membrane adhesion molecules"/>
    <property type="evidence" value="ECO:0007669"/>
    <property type="project" value="TreeGrafter"/>
</dbReference>
<accession>A0A182NT44</accession>
<dbReference type="Pfam" id="PF13927">
    <property type="entry name" value="Ig_3"/>
    <property type="match status" value="1"/>
</dbReference>
<evidence type="ECO:0000256" key="2">
    <source>
        <dbReference type="ARBA" id="ARBA00023157"/>
    </source>
</evidence>
<dbReference type="SUPFAM" id="SSF48726">
    <property type="entry name" value="Immunoglobulin"/>
    <property type="match status" value="5"/>
</dbReference>
<evidence type="ECO:0000259" key="4">
    <source>
        <dbReference type="PROSITE" id="PS50835"/>
    </source>
</evidence>
<dbReference type="SMART" id="SM00408">
    <property type="entry name" value="IGc2"/>
    <property type="match status" value="3"/>
</dbReference>
<keyword evidence="1" id="KW-0732">Signal</keyword>
<dbReference type="EnsemblMetazoa" id="ADIR010834-RA">
    <property type="protein sequence ID" value="ADIR010834-PA"/>
    <property type="gene ID" value="ADIR010834"/>
</dbReference>
<dbReference type="Pfam" id="PF07679">
    <property type="entry name" value="I-set"/>
    <property type="match status" value="1"/>
</dbReference>
<dbReference type="InterPro" id="IPR007110">
    <property type="entry name" value="Ig-like_dom"/>
</dbReference>
<dbReference type="InterPro" id="IPR003598">
    <property type="entry name" value="Ig_sub2"/>
</dbReference>
<dbReference type="InterPro" id="IPR013783">
    <property type="entry name" value="Ig-like_fold"/>
</dbReference>
<sequence>MRPSIQSDIKGPVPLGGRTQLECKVNITAGVELSLKWAIPQTKTLSKTIKTNIRFGPLKVVPTKSAEYMFTMSRGLIIDKTTQRETGTYWCIVEDQNGNKKYKKNILYVIESHGNFVELRKENNLSVINVRRNANGITPPIDIVFEYLSYPAIITYYWLNDRGQKITTGHNGKYELSHTDTHVKLRINEPKVFDTGIYTMFVTAGNAAQSRRMKVYVHAKPIVQMQSKFVKTGEQVLFLCRSIGFPRPEISFMFQPCSNKPKWTNCFSQAPAASGWDSPRGIAETKIAKSRVLHHTAMRPGVVYCTATNSEGSEVTQADLLVSDLPDAITMEIEHPMETITVGDNVTVVCSALVYNYTNDITFARNGIDMTGVWTKYSEELYAEQARFNIESIQHEDGGMYRCQVKTIYDTYETRYLHLQVLDPVKPILASGKSSKTLVVELTSPLRLECDVIGTPDPRIIWFKDGIPVVPENVSNHVHLNRTTLTFEFLREDDLGIYECRAENKMGSIYKYWKVLEREKKKEIKDFENTIVSNFKTGKLMLIVEYCKYGNILNFLQRNRPFFVDQLYNDLNNPYLTMNIQKQQSGYVDYLAGQGPPDEYAPALPNINMI</sequence>
<keyword evidence="6" id="KW-1185">Reference proteome</keyword>
<evidence type="ECO:0000256" key="1">
    <source>
        <dbReference type="ARBA" id="ARBA00022729"/>
    </source>
</evidence>
<dbReference type="InterPro" id="IPR003599">
    <property type="entry name" value="Ig_sub"/>
</dbReference>
<evidence type="ECO:0000313" key="5">
    <source>
        <dbReference type="EnsemblMetazoa" id="ADIR010834-PA"/>
    </source>
</evidence>
<dbReference type="PROSITE" id="PS50835">
    <property type="entry name" value="IG_LIKE"/>
    <property type="match status" value="3"/>
</dbReference>
<reference evidence="6" key="1">
    <citation type="submission" date="2013-03" db="EMBL/GenBank/DDBJ databases">
        <title>The Genome Sequence of Anopheles dirus WRAIR2.</title>
        <authorList>
            <consortium name="The Broad Institute Genomics Platform"/>
            <person name="Neafsey D.E."/>
            <person name="Walton C."/>
            <person name="Walker B."/>
            <person name="Young S.K."/>
            <person name="Zeng Q."/>
            <person name="Gargeya S."/>
            <person name="Fitzgerald M."/>
            <person name="Haas B."/>
            <person name="Abouelleil A."/>
            <person name="Allen A.W."/>
            <person name="Alvarado L."/>
            <person name="Arachchi H.M."/>
            <person name="Berlin A.M."/>
            <person name="Chapman S.B."/>
            <person name="Gainer-Dewar J."/>
            <person name="Goldberg J."/>
            <person name="Griggs A."/>
            <person name="Gujja S."/>
            <person name="Hansen M."/>
            <person name="Howarth C."/>
            <person name="Imamovic A."/>
            <person name="Ireland A."/>
            <person name="Larimer J."/>
            <person name="McCowan C."/>
            <person name="Murphy C."/>
            <person name="Pearson M."/>
            <person name="Poon T.W."/>
            <person name="Priest M."/>
            <person name="Roberts A."/>
            <person name="Saif S."/>
            <person name="Shea T."/>
            <person name="Sisk P."/>
            <person name="Sykes S."/>
            <person name="Wortman J."/>
            <person name="Nusbaum C."/>
            <person name="Birren B."/>
        </authorList>
    </citation>
    <scope>NUCLEOTIDE SEQUENCE [LARGE SCALE GENOMIC DNA]</scope>
    <source>
        <strain evidence="6">WRAIR2</strain>
    </source>
</reference>
<evidence type="ECO:0000256" key="3">
    <source>
        <dbReference type="ARBA" id="ARBA00023319"/>
    </source>
</evidence>
<protein>
    <recommendedName>
        <fullName evidence="4">Ig-like domain-containing protein</fullName>
    </recommendedName>
</protein>
<evidence type="ECO:0000313" key="6">
    <source>
        <dbReference type="Proteomes" id="UP000075884"/>
    </source>
</evidence>
<dbReference type="SMART" id="SM00409">
    <property type="entry name" value="IG"/>
    <property type="match status" value="5"/>
</dbReference>
<keyword evidence="3" id="KW-0393">Immunoglobulin domain</keyword>
<dbReference type="AlphaFoldDB" id="A0A182NT44"/>
<dbReference type="PANTHER" id="PTHR45080">
    <property type="entry name" value="CONTACTIN 5"/>
    <property type="match status" value="1"/>
</dbReference>
<feature type="domain" description="Ig-like" evidence="4">
    <location>
        <begin position="427"/>
        <end position="504"/>
    </location>
</feature>
<dbReference type="GO" id="GO:0005886">
    <property type="term" value="C:plasma membrane"/>
    <property type="evidence" value="ECO:0007669"/>
    <property type="project" value="TreeGrafter"/>
</dbReference>
<feature type="domain" description="Ig-like" evidence="4">
    <location>
        <begin position="326"/>
        <end position="420"/>
    </location>
</feature>
<dbReference type="Gene3D" id="2.60.40.10">
    <property type="entry name" value="Immunoglobulins"/>
    <property type="match status" value="5"/>
</dbReference>
<dbReference type="InterPro" id="IPR050958">
    <property type="entry name" value="Cell_Adh-Cytoskel_Orgn"/>
</dbReference>
<dbReference type="PANTHER" id="PTHR45080:SF8">
    <property type="entry name" value="IG-LIKE DOMAIN-CONTAINING PROTEIN"/>
    <property type="match status" value="1"/>
</dbReference>
<feature type="domain" description="Ig-like" evidence="4">
    <location>
        <begin position="3"/>
        <end position="107"/>
    </location>
</feature>
<dbReference type="InterPro" id="IPR013098">
    <property type="entry name" value="Ig_I-set"/>
</dbReference>
<dbReference type="FunFam" id="2.60.40.10:FF:000032">
    <property type="entry name" value="palladin isoform X1"/>
    <property type="match status" value="1"/>
</dbReference>
<name>A0A182NT44_9DIPT</name>
<dbReference type="InterPro" id="IPR036179">
    <property type="entry name" value="Ig-like_dom_sf"/>
</dbReference>